<dbReference type="EMBL" id="LLXH01000058">
    <property type="protein sequence ID" value="PKC74242.1"/>
    <property type="molecule type" value="Genomic_DNA"/>
</dbReference>
<dbReference type="PANTHER" id="PTHR23250:SF3">
    <property type="entry name" value="FISH-EGG LECTIN-LIKE ISOFORM X1-RELATED"/>
    <property type="match status" value="1"/>
</dbReference>
<dbReference type="InterPro" id="IPR006624">
    <property type="entry name" value="Beta-propeller_rpt_TECPR"/>
</dbReference>
<evidence type="ECO:0000313" key="7">
    <source>
        <dbReference type="Proteomes" id="UP000232688"/>
    </source>
</evidence>
<dbReference type="EMBL" id="LLXJ01000121">
    <property type="protein sequence ID" value="PKC14731.1"/>
    <property type="molecule type" value="Genomic_DNA"/>
</dbReference>
<dbReference type="VEuPathDB" id="FungiDB:RhiirA1_437055"/>
<comment type="caution">
    <text evidence="5">The sequence shown here is derived from an EMBL/GenBank/DDBJ whole genome shotgun (WGS) entry which is preliminary data.</text>
</comment>
<keyword evidence="1" id="KW-0430">Lectin</keyword>
<keyword evidence="3" id="KW-0812">Transmembrane</keyword>
<dbReference type="Pfam" id="PF19193">
    <property type="entry name" value="Tectonin"/>
    <property type="match status" value="1"/>
</dbReference>
<keyword evidence="3" id="KW-0472">Membrane</keyword>
<dbReference type="InterPro" id="IPR051513">
    <property type="entry name" value="Tectonin_beta-prop"/>
</dbReference>
<evidence type="ECO:0000313" key="6">
    <source>
        <dbReference type="EMBL" id="PKC74242.1"/>
    </source>
</evidence>
<evidence type="ECO:0000256" key="1">
    <source>
        <dbReference type="ARBA" id="ARBA00022734"/>
    </source>
</evidence>
<reference evidence="4" key="5">
    <citation type="submission" date="2020-05" db="EMBL/GenBank/DDBJ databases">
        <authorList>
            <person name="Rincon C."/>
            <person name="Sanders R I."/>
            <person name="Robbins C."/>
            <person name="Chaturvedi A."/>
        </authorList>
    </citation>
    <scope>NUCLEOTIDE SEQUENCE</scope>
    <source>
        <strain evidence="4">CHB12</strain>
    </source>
</reference>
<evidence type="ECO:0000256" key="3">
    <source>
        <dbReference type="SAM" id="Phobius"/>
    </source>
</evidence>
<reference evidence="5 8" key="1">
    <citation type="submission" date="2016-04" db="EMBL/GenBank/DDBJ databases">
        <title>Genome analyses suggest a sexual origin of heterokaryosis in a supposedly ancient asexual fungus.</title>
        <authorList>
            <person name="Ropars J."/>
            <person name="Sedzielewska K."/>
            <person name="Noel J."/>
            <person name="Charron P."/>
            <person name="Farinelli L."/>
            <person name="Marton T."/>
            <person name="Kruger M."/>
            <person name="Pelin A."/>
            <person name="Brachmann A."/>
            <person name="Corradi N."/>
        </authorList>
    </citation>
    <scope>NUCLEOTIDE SEQUENCE [LARGE SCALE GENOMIC DNA]</scope>
    <source>
        <strain evidence="5 8">A5</strain>
    </source>
</reference>
<reference evidence="6 7" key="3">
    <citation type="submission" date="2017-10" db="EMBL/GenBank/DDBJ databases">
        <title>Extensive intraspecific genome diversity in a model arbuscular mycorrhizal fungus.</title>
        <authorList>
            <person name="Chen E.C.H."/>
            <person name="Morin E."/>
            <person name="Baudet D."/>
            <person name="Noel J."/>
            <person name="Ndikumana S."/>
            <person name="Charron P."/>
            <person name="St-Onge C."/>
            <person name="Giorgi J."/>
            <person name="Grigoriev I.V."/>
            <person name="Roux C."/>
            <person name="Martin F.M."/>
            <person name="Corradi N."/>
        </authorList>
    </citation>
    <scope>NUCLEOTIDE SEQUENCE [LARGE SCALE GENOMIC DNA]</scope>
    <source>
        <strain evidence="6 7">A1</strain>
    </source>
</reference>
<evidence type="ECO:0000313" key="5">
    <source>
        <dbReference type="EMBL" id="PKC14731.1"/>
    </source>
</evidence>
<reference evidence="6 7" key="4">
    <citation type="submission" date="2017-10" db="EMBL/GenBank/DDBJ databases">
        <title>Genome analyses suggest a sexual origin of heterokaryosis in a supposedly ancient asexual fungus.</title>
        <authorList>
            <person name="Corradi N."/>
            <person name="Sedzielewska K."/>
            <person name="Noel J."/>
            <person name="Charron P."/>
            <person name="Farinelli L."/>
            <person name="Marton T."/>
            <person name="Kruger M."/>
            <person name="Pelin A."/>
            <person name="Brachmann A."/>
            <person name="Corradi N."/>
        </authorList>
    </citation>
    <scope>NUCLEOTIDE SEQUENCE [LARGE SCALE GENOMIC DNA]</scope>
    <source>
        <strain evidence="6 7">A1</strain>
    </source>
</reference>
<accession>A0A2N0Q6N2</accession>
<dbReference type="SMART" id="SM00706">
    <property type="entry name" value="TECPR"/>
    <property type="match status" value="5"/>
</dbReference>
<proteinExistence type="inferred from homology"/>
<protein>
    <recommendedName>
        <fullName evidence="9">Tectonin 1</fullName>
    </recommendedName>
</protein>
<dbReference type="Proteomes" id="UP000232722">
    <property type="component" value="Unassembled WGS sequence"/>
</dbReference>
<reference evidence="5 8" key="2">
    <citation type="submission" date="2017-09" db="EMBL/GenBank/DDBJ databases">
        <title>Extensive intraspecific genome diversity in a model arbuscular mycorrhizal fungus.</title>
        <authorList>
            <person name="Chen E.C."/>
            <person name="Morin E."/>
            <person name="Beaudet D."/>
            <person name="Noel J."/>
            <person name="Ndikumana S."/>
            <person name="Charron P."/>
            <person name="St-Onge C."/>
            <person name="Giorgi J."/>
            <person name="Grigoriev I.V."/>
            <person name="Roux C."/>
            <person name="Martin F.M."/>
            <person name="Corradi N."/>
        </authorList>
    </citation>
    <scope>NUCLEOTIDE SEQUENCE [LARGE SCALE GENOMIC DNA]</scope>
    <source>
        <strain evidence="5 8">A5</strain>
    </source>
</reference>
<evidence type="ECO:0000256" key="2">
    <source>
        <dbReference type="ARBA" id="ARBA00038331"/>
    </source>
</evidence>
<feature type="transmembrane region" description="Helical" evidence="3">
    <location>
        <begin position="248"/>
        <end position="273"/>
    </location>
</feature>
<comment type="similarity">
    <text evidence="2">Belongs to the tectonin family.</text>
</comment>
<keyword evidence="3" id="KW-1133">Transmembrane helix</keyword>
<name>A0A2N0Q6N2_9GLOM</name>
<dbReference type="GO" id="GO:0030246">
    <property type="term" value="F:carbohydrate binding"/>
    <property type="evidence" value="ECO:0007669"/>
    <property type="project" value="UniProtKB-KW"/>
</dbReference>
<evidence type="ECO:0000313" key="4">
    <source>
        <dbReference type="EMBL" id="CAB5333732.1"/>
    </source>
</evidence>
<dbReference type="EMBL" id="CAGKOT010000004">
    <property type="protein sequence ID" value="CAB5333732.1"/>
    <property type="molecule type" value="Genomic_DNA"/>
</dbReference>
<sequence length="293" mass="32379">MSWKKIDGTLTQLAVGRDNNVWGINFKNEIFQYTGQTWRNIEGLAVNVGVGADGTVWVVNRFDQIYAWNGIGWTNVPGALVQISVGDKSQVWGVNRADNIYYRTNGDILNGTWVQVPGLLINVSVASDGTVWGVNRNRDIYKWNGKDWIQIGGKLKQIYTSSESSVVGIDINNNVLQYKDGQWLQYKDIKLENVAISIDNNLWGINSMEEIYMFQPNSTTTPLTPTSSFLSTSPTTSSTVNINQGNPAGAIIGLSVGLGLALIICGAIILFIIRHYKKTKFPEVSGISEVVRQ</sequence>
<dbReference type="AlphaFoldDB" id="A0A2N0Q6N2"/>
<organism evidence="5 8">
    <name type="scientific">Rhizophagus irregularis</name>
    <dbReference type="NCBI Taxonomy" id="588596"/>
    <lineage>
        <taxon>Eukaryota</taxon>
        <taxon>Fungi</taxon>
        <taxon>Fungi incertae sedis</taxon>
        <taxon>Mucoromycota</taxon>
        <taxon>Glomeromycotina</taxon>
        <taxon>Glomeromycetes</taxon>
        <taxon>Glomerales</taxon>
        <taxon>Glomeraceae</taxon>
        <taxon>Rhizophagus</taxon>
    </lineage>
</organism>
<dbReference type="VEuPathDB" id="FungiDB:FUN_023927"/>
<dbReference type="OrthoDB" id="166585at2759"/>
<dbReference type="PANTHER" id="PTHR23250">
    <property type="entry name" value="DYSFERLIN-RELATED"/>
    <property type="match status" value="1"/>
</dbReference>
<evidence type="ECO:0000313" key="8">
    <source>
        <dbReference type="Proteomes" id="UP000232722"/>
    </source>
</evidence>
<gene>
    <name evidence="4" type="ORF">CHRIB12_LOCUS3133</name>
    <name evidence="6" type="ORF">RhiirA1_437055</name>
    <name evidence="5" type="ORF">RhiirA5_409087</name>
</gene>
<evidence type="ECO:0008006" key="9">
    <source>
        <dbReference type="Google" id="ProtNLM"/>
    </source>
</evidence>
<dbReference type="Proteomes" id="UP000232688">
    <property type="component" value="Unassembled WGS sequence"/>
</dbReference>
<dbReference type="Proteomes" id="UP000684084">
    <property type="component" value="Unassembled WGS sequence"/>
</dbReference>
<dbReference type="VEuPathDB" id="FungiDB:RhiirFUN_004798"/>